<evidence type="ECO:0000313" key="1">
    <source>
        <dbReference type="EMBL" id="SVE29969.1"/>
    </source>
</evidence>
<dbReference type="EMBL" id="UINC01207743">
    <property type="protein sequence ID" value="SVE29969.1"/>
    <property type="molecule type" value="Genomic_DNA"/>
</dbReference>
<reference evidence="1" key="1">
    <citation type="submission" date="2018-05" db="EMBL/GenBank/DDBJ databases">
        <authorList>
            <person name="Lanie J.A."/>
            <person name="Ng W.-L."/>
            <person name="Kazmierczak K.M."/>
            <person name="Andrzejewski T.M."/>
            <person name="Davidsen T.M."/>
            <person name="Wayne K.J."/>
            <person name="Tettelin H."/>
            <person name="Glass J.I."/>
            <person name="Rusch D."/>
            <person name="Podicherti R."/>
            <person name="Tsui H.-C.T."/>
            <person name="Winkler M.E."/>
        </authorList>
    </citation>
    <scope>NUCLEOTIDE SEQUENCE</scope>
</reference>
<proteinExistence type="predicted"/>
<organism evidence="1">
    <name type="scientific">marine metagenome</name>
    <dbReference type="NCBI Taxonomy" id="408172"/>
    <lineage>
        <taxon>unclassified sequences</taxon>
        <taxon>metagenomes</taxon>
        <taxon>ecological metagenomes</taxon>
    </lineage>
</organism>
<name>A0A383CD31_9ZZZZ</name>
<protein>
    <submittedName>
        <fullName evidence="1">Uncharacterized protein</fullName>
    </submittedName>
</protein>
<sequence>MSLETDEKYKRKCDEYYEEGEMKEHLLHPLLRGDLFSGIKHTISGGGGGRWRKILNTITTRYENG</sequence>
<dbReference type="AlphaFoldDB" id="A0A383CD31"/>
<accession>A0A383CD31</accession>
<feature type="non-terminal residue" evidence="1">
    <location>
        <position position="65"/>
    </location>
</feature>
<gene>
    <name evidence="1" type="ORF">METZ01_LOCUS482823</name>
</gene>